<dbReference type="AlphaFoldDB" id="A0A074ZUT9"/>
<comment type="similarity">
    <text evidence="1">Belongs to the VPS16 family.</text>
</comment>
<dbReference type="PIRSF" id="PIRSF007949">
    <property type="entry name" value="VPS16"/>
    <property type="match status" value="1"/>
</dbReference>
<dbReference type="GO" id="GO:0030897">
    <property type="term" value="C:HOPS complex"/>
    <property type="evidence" value="ECO:0007669"/>
    <property type="project" value="TreeGrafter"/>
</dbReference>
<dbReference type="GO" id="GO:0042144">
    <property type="term" value="P:vacuole fusion, non-autophagic"/>
    <property type="evidence" value="ECO:0007669"/>
    <property type="project" value="TreeGrafter"/>
</dbReference>
<dbReference type="Proteomes" id="UP000054324">
    <property type="component" value="Unassembled WGS sequence"/>
</dbReference>
<reference evidence="6 7" key="1">
    <citation type="submission" date="2013-11" db="EMBL/GenBank/DDBJ databases">
        <title>Opisthorchis viverrini - life in the bile duct.</title>
        <authorList>
            <person name="Young N.D."/>
            <person name="Nagarajan N."/>
            <person name="Lin S.J."/>
            <person name="Korhonen P.K."/>
            <person name="Jex A.R."/>
            <person name="Hall R.S."/>
            <person name="Safavi-Hemami H."/>
            <person name="Kaewkong W."/>
            <person name="Bertrand D."/>
            <person name="Gao S."/>
            <person name="Seet Q."/>
            <person name="Wongkham S."/>
            <person name="Teh B.T."/>
            <person name="Wongkham C."/>
            <person name="Intapan P.M."/>
            <person name="Maleewong W."/>
            <person name="Yang X."/>
            <person name="Hu M."/>
            <person name="Wang Z."/>
            <person name="Hofmann A."/>
            <person name="Sternberg P.W."/>
            <person name="Tan P."/>
            <person name="Wang J."/>
            <person name="Gasser R.B."/>
        </authorList>
    </citation>
    <scope>NUCLEOTIDE SEQUENCE [LARGE SCALE GENOMIC DNA]</scope>
</reference>
<dbReference type="EMBL" id="KL596649">
    <property type="protein sequence ID" value="KER31198.1"/>
    <property type="molecule type" value="Genomic_DNA"/>
</dbReference>
<dbReference type="GO" id="GO:0005765">
    <property type="term" value="C:lysosomal membrane"/>
    <property type="evidence" value="ECO:0007669"/>
    <property type="project" value="TreeGrafter"/>
</dbReference>
<dbReference type="Pfam" id="PF04841">
    <property type="entry name" value="Vps16_N"/>
    <property type="match status" value="1"/>
</dbReference>
<feature type="coiled-coil region" evidence="3">
    <location>
        <begin position="677"/>
        <end position="704"/>
    </location>
</feature>
<dbReference type="GO" id="GO:0006886">
    <property type="term" value="P:intracellular protein transport"/>
    <property type="evidence" value="ECO:0007669"/>
    <property type="project" value="InterPro"/>
</dbReference>
<feature type="domain" description="Vps16 C-terminal" evidence="4">
    <location>
        <begin position="755"/>
        <end position="822"/>
    </location>
</feature>
<dbReference type="CTD" id="20327193"/>
<protein>
    <recommendedName>
        <fullName evidence="2">Vacuolar protein sorting-associated protein 16 homolog</fullName>
    </recommendedName>
</protein>
<dbReference type="GeneID" id="20327193"/>
<evidence type="ECO:0000313" key="7">
    <source>
        <dbReference type="Proteomes" id="UP000054324"/>
    </source>
</evidence>
<dbReference type="InterPro" id="IPR038132">
    <property type="entry name" value="Vps16_C_sf"/>
</dbReference>
<feature type="non-terminal residue" evidence="6">
    <location>
        <position position="1"/>
    </location>
</feature>
<evidence type="ECO:0000259" key="4">
    <source>
        <dbReference type="Pfam" id="PF04840"/>
    </source>
</evidence>
<organism evidence="6 7">
    <name type="scientific">Opisthorchis viverrini</name>
    <name type="common">Southeast Asian liver fluke</name>
    <dbReference type="NCBI Taxonomy" id="6198"/>
    <lineage>
        <taxon>Eukaryota</taxon>
        <taxon>Metazoa</taxon>
        <taxon>Spiralia</taxon>
        <taxon>Lophotrochozoa</taxon>
        <taxon>Platyhelminthes</taxon>
        <taxon>Trematoda</taxon>
        <taxon>Digenea</taxon>
        <taxon>Opisthorchiida</taxon>
        <taxon>Opisthorchiata</taxon>
        <taxon>Opisthorchiidae</taxon>
        <taxon>Opisthorchis</taxon>
    </lineage>
</organism>
<dbReference type="GO" id="GO:0005768">
    <property type="term" value="C:endosome"/>
    <property type="evidence" value="ECO:0007669"/>
    <property type="project" value="TreeGrafter"/>
</dbReference>
<feature type="domain" description="Vps16 C-terminal" evidence="4">
    <location>
        <begin position="878"/>
        <end position="1034"/>
    </location>
</feature>
<keyword evidence="3" id="KW-0175">Coiled coil</keyword>
<proteinExistence type="inferred from homology"/>
<evidence type="ECO:0000256" key="1">
    <source>
        <dbReference type="ARBA" id="ARBA00009250"/>
    </source>
</evidence>
<sequence>WKDAPPLAIGWSIEEELLVVQKTGFVCILDLSGNFVRRFTMGPEAEERGILDVRFFNFHGHTGVAVLTGGNRIFLTSKIDTPRIRRLAELSGPTQAVALWEIITCPLDLGSTKTGSNTNAFHGPWALISRANSLFRADFSTAENIEIPAITQMNSRIRLMAVSANMKFVSLCLENGHLFVMNLRMSEIHSQIDLTQRISVLLPTSELDQSVSQFNHPRAMLWSTNSAVVLQWTHLIALVGAHGDIYESFCPEDIWLTQEASFHWEHPPFFLLSARVMDAVRMLTPTSHKLLQRVPPALEALGRIGASCPATWLLSASANLQLGSGRANDYLLPIRTSRQLTEAISHCIEAASHAVLDPKCQQNLLEAAHMGRIFLSAMFTDPEERPDEKVTKELSERAANVCRCLRVLNNLATPWIGLALTWTQFQYLGPRRLLERLLARKHYPMAIEFVRVMPESKPPVDCSPRKSSHTELGISLTQVLAHWACHSPSAGIEDSAAISERLARIVERIYCPDSCPSPLSEVPGGPARTDPGRFIPSLNGRATIDFADVASQALVANREKVAEQLIEYEARAWHQVPLLLKLGRYNRALVRAVETGDPELIAVVVAALQDQAKLPPADLAMVLRRHPIAMAIYHETWGSGPVASSATHNAIVSFDQEDDRAAEAKKAVLQAYGEANLQLRLNAMQRAEETYKQLKNDFMSQECNAAIRLLRFQSKLEKQELKAPVFEFANSLNDDPYSAHLILPVVAPTSAEETSWVGQPLNTTLARLLAIPHGERHADQLRREFRVSEKRFAHLRLIGLALQGDCWSEIEKMSKAKRLPINLEECNAAIRLLRFQSKLEKQELKAPVFEFANSLNDDPYSAHLILPVVAPTSAEETSWVGQPLNTTLAPLLAIPHGERHADQLRREFRVSEKRFAHLRLIGLALQGDCWSEIEKMSKAKRLPINLEVLLTSTLYVKGRVFIFYFQTLIKVCVDCNHFEEAQSLVPRLPVERRVRFWLMCGQIEQAIQAAVREKSDSDLRLIQEHVGKGNDAMYSRIAALRQQIRG</sequence>
<dbReference type="GO" id="GO:0016197">
    <property type="term" value="P:endosomal transport"/>
    <property type="evidence" value="ECO:0007669"/>
    <property type="project" value="TreeGrafter"/>
</dbReference>
<dbReference type="KEGG" id="ovi:T265_13025"/>
<dbReference type="InterPro" id="IPR016534">
    <property type="entry name" value="VPS16"/>
</dbReference>
<evidence type="ECO:0000256" key="2">
    <source>
        <dbReference type="ARBA" id="ARBA00017947"/>
    </source>
</evidence>
<dbReference type="PANTHER" id="PTHR12811:SF0">
    <property type="entry name" value="VACUOLAR PROTEIN SORTING-ASSOCIATED PROTEIN 16 HOMOLOG"/>
    <property type="match status" value="1"/>
</dbReference>
<dbReference type="RefSeq" id="XP_009165081.1">
    <property type="nucleotide sequence ID" value="XM_009166817.1"/>
</dbReference>
<dbReference type="PANTHER" id="PTHR12811">
    <property type="entry name" value="VACUOLAR PROTEIN SORTING VPS16"/>
    <property type="match status" value="1"/>
</dbReference>
<name>A0A074ZUT9_OPIVI</name>
<dbReference type="Gene3D" id="1.10.150.780">
    <property type="entry name" value="Vps16, C-terminal region"/>
    <property type="match status" value="2"/>
</dbReference>
<accession>A0A074ZUT9</accession>
<dbReference type="OrthoDB" id="1792at2759"/>
<evidence type="ECO:0000259" key="5">
    <source>
        <dbReference type="Pfam" id="PF04841"/>
    </source>
</evidence>
<dbReference type="SUPFAM" id="SSF82171">
    <property type="entry name" value="DPP6 N-terminal domain-like"/>
    <property type="match status" value="1"/>
</dbReference>
<evidence type="ECO:0000313" key="6">
    <source>
        <dbReference type="EMBL" id="KER31198.1"/>
    </source>
</evidence>
<dbReference type="InterPro" id="IPR006925">
    <property type="entry name" value="Vps16_C"/>
</dbReference>
<feature type="domain" description="Vps16 N-terminal" evidence="5">
    <location>
        <begin position="1"/>
        <end position="378"/>
    </location>
</feature>
<feature type="domain" description="Vps16 C-terminal" evidence="4">
    <location>
        <begin position="544"/>
        <end position="719"/>
    </location>
</feature>
<dbReference type="Pfam" id="PF04840">
    <property type="entry name" value="Vps16_C"/>
    <property type="match status" value="3"/>
</dbReference>
<gene>
    <name evidence="6" type="ORF">T265_13025</name>
</gene>
<dbReference type="STRING" id="6198.A0A074ZUT9"/>
<dbReference type="GO" id="GO:0003779">
    <property type="term" value="F:actin binding"/>
    <property type="evidence" value="ECO:0007669"/>
    <property type="project" value="TreeGrafter"/>
</dbReference>
<evidence type="ECO:0000256" key="3">
    <source>
        <dbReference type="SAM" id="Coils"/>
    </source>
</evidence>
<dbReference type="InterPro" id="IPR006926">
    <property type="entry name" value="Vps16_N"/>
</dbReference>
<keyword evidence="7" id="KW-1185">Reference proteome</keyword>